<organism evidence="9 10">
    <name type="scientific">Rhizoctonia solani</name>
    <dbReference type="NCBI Taxonomy" id="456999"/>
    <lineage>
        <taxon>Eukaryota</taxon>
        <taxon>Fungi</taxon>
        <taxon>Dikarya</taxon>
        <taxon>Basidiomycota</taxon>
        <taxon>Agaricomycotina</taxon>
        <taxon>Agaricomycetes</taxon>
        <taxon>Cantharellales</taxon>
        <taxon>Ceratobasidiaceae</taxon>
        <taxon>Rhizoctonia</taxon>
    </lineage>
</organism>
<evidence type="ECO:0000256" key="3">
    <source>
        <dbReference type="ARBA" id="ARBA00022448"/>
    </source>
</evidence>
<feature type="transmembrane region" description="Helical" evidence="7">
    <location>
        <begin position="276"/>
        <end position="301"/>
    </location>
</feature>
<dbReference type="Gene3D" id="1.20.1250.20">
    <property type="entry name" value="MFS general substrate transporter like domains"/>
    <property type="match status" value="1"/>
</dbReference>
<feature type="transmembrane region" description="Helical" evidence="7">
    <location>
        <begin position="375"/>
        <end position="394"/>
    </location>
</feature>
<dbReference type="AlphaFoldDB" id="A0A8H2X027"/>
<evidence type="ECO:0000256" key="4">
    <source>
        <dbReference type="ARBA" id="ARBA00022692"/>
    </source>
</evidence>
<feature type="transmembrane region" description="Helical" evidence="7">
    <location>
        <begin position="194"/>
        <end position="211"/>
    </location>
</feature>
<evidence type="ECO:0000256" key="5">
    <source>
        <dbReference type="ARBA" id="ARBA00022989"/>
    </source>
</evidence>
<dbReference type="InterPro" id="IPR011701">
    <property type="entry name" value="MFS"/>
</dbReference>
<dbReference type="GO" id="GO:0012505">
    <property type="term" value="C:endomembrane system"/>
    <property type="evidence" value="ECO:0007669"/>
    <property type="project" value="UniProtKB-SubCell"/>
</dbReference>
<protein>
    <recommendedName>
        <fullName evidence="8">Major facilitator superfamily (MFS) profile domain-containing protein</fullName>
    </recommendedName>
</protein>
<dbReference type="GO" id="GO:0016020">
    <property type="term" value="C:membrane"/>
    <property type="evidence" value="ECO:0007669"/>
    <property type="project" value="TreeGrafter"/>
</dbReference>
<gene>
    <name evidence="9" type="ORF">RDB_LOCUS65829</name>
</gene>
<keyword evidence="6 7" id="KW-0472">Membrane</keyword>
<dbReference type="Pfam" id="PF07690">
    <property type="entry name" value="MFS_1"/>
    <property type="match status" value="1"/>
</dbReference>
<dbReference type="EMBL" id="CAJMWS010000311">
    <property type="protein sequence ID" value="CAE6409391.1"/>
    <property type="molecule type" value="Genomic_DNA"/>
</dbReference>
<evidence type="ECO:0000256" key="6">
    <source>
        <dbReference type="ARBA" id="ARBA00023136"/>
    </source>
</evidence>
<dbReference type="InterPro" id="IPR036259">
    <property type="entry name" value="MFS_trans_sf"/>
</dbReference>
<keyword evidence="5 7" id="KW-1133">Transmembrane helix</keyword>
<feature type="transmembrane region" description="Helical" evidence="7">
    <location>
        <begin position="217"/>
        <end position="241"/>
    </location>
</feature>
<keyword evidence="4 7" id="KW-0812">Transmembrane</keyword>
<feature type="transmembrane region" description="Helical" evidence="7">
    <location>
        <begin position="100"/>
        <end position="123"/>
    </location>
</feature>
<evidence type="ECO:0000256" key="7">
    <source>
        <dbReference type="SAM" id="Phobius"/>
    </source>
</evidence>
<comment type="subcellular location">
    <subcellularLocation>
        <location evidence="1">Endomembrane system</location>
        <topology evidence="1">Multi-pass membrane protein</topology>
    </subcellularLocation>
</comment>
<dbReference type="SUPFAM" id="SSF103473">
    <property type="entry name" value="MFS general substrate transporter"/>
    <property type="match status" value="1"/>
</dbReference>
<sequence length="395" mass="43696">MDSKVMLEGSNPITPVVSMHRDSRRESVEMTVFNRSRAEVNSVDSPKDIVEASHSEDLAARRKEMLAMAAVCWTQFMAGWNDGTLGPLIPTIQEHFRIGFMIVSMLFVSACCGYILGAVAVIYFTDRFGFGRVLIGGSLFQIVAYSILSITPPFPAMCVALTINGIGMSLQGAQTSSLVISLTRNPGTKMGMMHAAYGAGACVSPLIATQFSQMPRWSFYFLVSLGLAVSNTISQSLVFGFRTLPDVLTSFGIPEVVHTADSAQMSKYRQILNIKVIYVLAFFALLYVGTEVTIGGESLIWLDRYFLNRESWRRVFFRIRLKPTVPSGFFAGLMLGRLVLLWVNQKLGERRAVYLYSCLIIGLEFVVWFTPSLILNAVAISIVGLLLGYAPTLFY</sequence>
<feature type="domain" description="Major facilitator superfamily (MFS) profile" evidence="8">
    <location>
        <begin position="67"/>
        <end position="395"/>
    </location>
</feature>
<comment type="similarity">
    <text evidence="2">Belongs to the major facilitator superfamily.</text>
</comment>
<evidence type="ECO:0000313" key="10">
    <source>
        <dbReference type="Proteomes" id="UP000663846"/>
    </source>
</evidence>
<name>A0A8H2X027_9AGAM</name>
<accession>A0A8H2X027</accession>
<dbReference type="InterPro" id="IPR051788">
    <property type="entry name" value="MFS_Transporter"/>
</dbReference>
<dbReference type="GO" id="GO:0022857">
    <property type="term" value="F:transmembrane transporter activity"/>
    <property type="evidence" value="ECO:0007669"/>
    <property type="project" value="InterPro"/>
</dbReference>
<dbReference type="PROSITE" id="PS50850">
    <property type="entry name" value="MFS"/>
    <property type="match status" value="1"/>
</dbReference>
<proteinExistence type="inferred from homology"/>
<dbReference type="PANTHER" id="PTHR23514:SF3">
    <property type="entry name" value="BYPASS OF STOP CODON PROTEIN 6"/>
    <property type="match status" value="1"/>
</dbReference>
<evidence type="ECO:0000313" key="9">
    <source>
        <dbReference type="EMBL" id="CAE6409391.1"/>
    </source>
</evidence>
<dbReference type="Proteomes" id="UP000663846">
    <property type="component" value="Unassembled WGS sequence"/>
</dbReference>
<feature type="transmembrane region" description="Helical" evidence="7">
    <location>
        <begin position="130"/>
        <end position="148"/>
    </location>
</feature>
<comment type="caution">
    <text evidence="9">The sequence shown here is derived from an EMBL/GenBank/DDBJ whole genome shotgun (WGS) entry which is preliminary data.</text>
</comment>
<keyword evidence="3" id="KW-0813">Transport</keyword>
<reference evidence="9" key="1">
    <citation type="submission" date="2021-01" db="EMBL/GenBank/DDBJ databases">
        <authorList>
            <person name="Kaushik A."/>
        </authorList>
    </citation>
    <scope>NUCLEOTIDE SEQUENCE</scope>
    <source>
        <strain evidence="9">AG1-1C</strain>
    </source>
</reference>
<evidence type="ECO:0000256" key="2">
    <source>
        <dbReference type="ARBA" id="ARBA00008335"/>
    </source>
</evidence>
<evidence type="ECO:0000259" key="8">
    <source>
        <dbReference type="PROSITE" id="PS50850"/>
    </source>
</evidence>
<evidence type="ECO:0000256" key="1">
    <source>
        <dbReference type="ARBA" id="ARBA00004127"/>
    </source>
</evidence>
<feature type="transmembrane region" description="Helical" evidence="7">
    <location>
        <begin position="321"/>
        <end position="340"/>
    </location>
</feature>
<dbReference type="InterPro" id="IPR020846">
    <property type="entry name" value="MFS_dom"/>
</dbReference>
<feature type="transmembrane region" description="Helical" evidence="7">
    <location>
        <begin position="154"/>
        <end position="173"/>
    </location>
</feature>
<dbReference type="PANTHER" id="PTHR23514">
    <property type="entry name" value="BYPASS OF STOP CODON PROTEIN 6"/>
    <property type="match status" value="1"/>
</dbReference>